<sequence length="233" mass="25013">MLNLMNTGPLECANPPTDEPAEVDLQLYRHRWRTVVSSCVAIAAVLLITPALIDLATGPLPRTSAPVLVGAGTPAERPVEVDGRPLECQLAPTQGMHKAFNCDGQRLTLRADAVEVSTEHALRRMHRAVEGGGTIAQDAQLLSDGEARVLVDLEAHRVSYAAPADVDGTRYILFASYPVTDATTDHEVLLDTLYREVTSQPVPSQWEFPALGVSPLAVSTGDSPDDADKEAEK</sequence>
<proteinExistence type="predicted"/>
<evidence type="ECO:0000313" key="3">
    <source>
        <dbReference type="Proteomes" id="UP000035548"/>
    </source>
</evidence>
<reference evidence="3" key="2">
    <citation type="submission" date="2015-05" db="EMBL/GenBank/DDBJ databases">
        <title>Complete genome sequence of Corynebacterium uterequi DSM 45634, isolated from the uterus of a maiden mare.</title>
        <authorList>
            <person name="Ruckert C."/>
            <person name="Albersmeier A."/>
            <person name="Winkler A."/>
            <person name="Tauch A."/>
        </authorList>
    </citation>
    <scope>NUCLEOTIDE SEQUENCE [LARGE SCALE GENOMIC DNA]</scope>
    <source>
        <strain evidence="3">DSM 45634</strain>
    </source>
</reference>
<dbReference type="EMBL" id="CP011546">
    <property type="protein sequence ID" value="AKK10330.1"/>
    <property type="molecule type" value="Genomic_DNA"/>
</dbReference>
<accession>A0A0G3HCB2</accession>
<protein>
    <submittedName>
        <fullName evidence="2">Uncharacterized protein</fullName>
    </submittedName>
</protein>
<feature type="transmembrane region" description="Helical" evidence="1">
    <location>
        <begin position="35"/>
        <end position="53"/>
    </location>
</feature>
<keyword evidence="3" id="KW-1185">Reference proteome</keyword>
<dbReference type="KEGG" id="cut:CUTER_01570"/>
<name>A0A0G3HCB2_9CORY</name>
<organism evidence="2 3">
    <name type="scientific">Corynebacterium uterequi</name>
    <dbReference type="NCBI Taxonomy" id="1072256"/>
    <lineage>
        <taxon>Bacteria</taxon>
        <taxon>Bacillati</taxon>
        <taxon>Actinomycetota</taxon>
        <taxon>Actinomycetes</taxon>
        <taxon>Mycobacteriales</taxon>
        <taxon>Corynebacteriaceae</taxon>
        <taxon>Corynebacterium</taxon>
    </lineage>
</organism>
<dbReference type="PATRIC" id="fig|1072256.5.peg.303"/>
<keyword evidence="1" id="KW-0812">Transmembrane</keyword>
<dbReference type="AlphaFoldDB" id="A0A0G3HCB2"/>
<keyword evidence="1" id="KW-0472">Membrane</keyword>
<evidence type="ECO:0000256" key="1">
    <source>
        <dbReference type="SAM" id="Phobius"/>
    </source>
</evidence>
<evidence type="ECO:0000313" key="2">
    <source>
        <dbReference type="EMBL" id="AKK10330.1"/>
    </source>
</evidence>
<gene>
    <name evidence="2" type="ORF">CUTER_01570</name>
</gene>
<reference evidence="2 3" key="1">
    <citation type="journal article" date="2015" name="Genome Announc.">
        <title>Virulence Factor Genes Detected in the Complete Genome Sequence of Corynebacterium uterequi DSM 45634, Isolated from the Uterus of a Maiden Mare.</title>
        <authorList>
            <person name="Ruckert C."/>
            <person name="Kriete M."/>
            <person name="Jaenicke S."/>
            <person name="Winkler A."/>
            <person name="Tauch A."/>
        </authorList>
    </citation>
    <scope>NUCLEOTIDE SEQUENCE [LARGE SCALE GENOMIC DNA]</scope>
    <source>
        <strain evidence="2 3">DSM 45634</strain>
    </source>
</reference>
<keyword evidence="1" id="KW-1133">Transmembrane helix</keyword>
<dbReference type="Proteomes" id="UP000035548">
    <property type="component" value="Chromosome"/>
</dbReference>
<dbReference type="STRING" id="1072256.CUTER_01570"/>